<feature type="compositionally biased region" description="Basic and acidic residues" evidence="1">
    <location>
        <begin position="247"/>
        <end position="257"/>
    </location>
</feature>
<gene>
    <name evidence="2" type="ORF">ACFPZF_27960</name>
</gene>
<dbReference type="Gene3D" id="3.40.80.10">
    <property type="entry name" value="Peptidoglycan recognition protein-like"/>
    <property type="match status" value="1"/>
</dbReference>
<evidence type="ECO:0000313" key="3">
    <source>
        <dbReference type="Proteomes" id="UP001596066"/>
    </source>
</evidence>
<proteinExistence type="predicted"/>
<sequence length="257" mass="27631">MKLIERSAFGWPESAAPLQATTLGVKVHYEGTKVSPSLLDDHDACITEWQDIRIAHLANPKENWSDIAYNYAACPHGFLLEGRGIGHRSGANGNQQLNKDHYAIVGLVGDSGLTQPTDAMLDALRDGIDLLQSNGAGADIKGHQDGFATACPGEPLETWVRSGAPRTGATPLPLAEFEPFPGPDFFRPGRHSAVITRMGVRLVQEGCSRYKVGPGPDWGPADQASYSVYQQKLGFSGADADGIPGRRSWDELRVPTA</sequence>
<name>A0ABW0VIC8_9ACTN</name>
<evidence type="ECO:0000256" key="1">
    <source>
        <dbReference type="SAM" id="MobiDB-lite"/>
    </source>
</evidence>
<organism evidence="2 3">
    <name type="scientific">Kitasatospora cinereorecta</name>
    <dbReference type="NCBI Taxonomy" id="285560"/>
    <lineage>
        <taxon>Bacteria</taxon>
        <taxon>Bacillati</taxon>
        <taxon>Actinomycetota</taxon>
        <taxon>Actinomycetes</taxon>
        <taxon>Kitasatosporales</taxon>
        <taxon>Streptomycetaceae</taxon>
        <taxon>Kitasatospora</taxon>
    </lineage>
</organism>
<reference evidence="3" key="1">
    <citation type="journal article" date="2019" name="Int. J. Syst. Evol. Microbiol.">
        <title>The Global Catalogue of Microorganisms (GCM) 10K type strain sequencing project: providing services to taxonomists for standard genome sequencing and annotation.</title>
        <authorList>
            <consortium name="The Broad Institute Genomics Platform"/>
            <consortium name="The Broad Institute Genome Sequencing Center for Infectious Disease"/>
            <person name="Wu L."/>
            <person name="Ma J."/>
        </authorList>
    </citation>
    <scope>NUCLEOTIDE SEQUENCE [LARGE SCALE GENOMIC DNA]</scope>
    <source>
        <strain evidence="3">CGMCC 4.1622</strain>
    </source>
</reference>
<dbReference type="InterPro" id="IPR036505">
    <property type="entry name" value="Amidase/PGRP_sf"/>
</dbReference>
<keyword evidence="3" id="KW-1185">Reference proteome</keyword>
<comment type="caution">
    <text evidence="2">The sequence shown here is derived from an EMBL/GenBank/DDBJ whole genome shotgun (WGS) entry which is preliminary data.</text>
</comment>
<dbReference type="CDD" id="cd06583">
    <property type="entry name" value="PGRP"/>
    <property type="match status" value="1"/>
</dbReference>
<dbReference type="NCBIfam" id="NF038080">
    <property type="entry name" value="PG_bind_siph"/>
    <property type="match status" value="1"/>
</dbReference>
<accession>A0ABW0VIC8</accession>
<dbReference type="InterPro" id="IPR002502">
    <property type="entry name" value="Amidase_domain"/>
</dbReference>
<dbReference type="EMBL" id="JBHSOC010000064">
    <property type="protein sequence ID" value="MFC5645173.1"/>
    <property type="molecule type" value="Genomic_DNA"/>
</dbReference>
<dbReference type="Proteomes" id="UP001596066">
    <property type="component" value="Unassembled WGS sequence"/>
</dbReference>
<dbReference type="InterPro" id="IPR047763">
    <property type="entry name" value="PG_bind_dom_phiBT1-type"/>
</dbReference>
<feature type="region of interest" description="Disordered" evidence="1">
    <location>
        <begin position="236"/>
        <end position="257"/>
    </location>
</feature>
<protein>
    <submittedName>
        <fullName evidence="2">Peptidoglycan-binding protein</fullName>
    </submittedName>
</protein>
<evidence type="ECO:0000313" key="2">
    <source>
        <dbReference type="EMBL" id="MFC5645173.1"/>
    </source>
</evidence>
<dbReference type="SUPFAM" id="SSF55846">
    <property type="entry name" value="N-acetylmuramoyl-L-alanine amidase-like"/>
    <property type="match status" value="1"/>
</dbReference>
<dbReference type="RefSeq" id="WP_346144867.1">
    <property type="nucleotide sequence ID" value="NZ_BAAAUA010000018.1"/>
</dbReference>